<evidence type="ECO:0000313" key="4">
    <source>
        <dbReference type="Proteomes" id="UP000094527"/>
    </source>
</evidence>
<dbReference type="PANTHER" id="PTHR10900">
    <property type="entry name" value="PERIOSTIN-RELATED"/>
    <property type="match status" value="1"/>
</dbReference>
<dbReference type="SMART" id="SM00554">
    <property type="entry name" value="FAS1"/>
    <property type="match status" value="2"/>
</dbReference>
<dbReference type="GO" id="GO:0050839">
    <property type="term" value="F:cell adhesion molecule binding"/>
    <property type="evidence" value="ECO:0007669"/>
    <property type="project" value="TreeGrafter"/>
</dbReference>
<evidence type="ECO:0000313" key="3">
    <source>
        <dbReference type="EMBL" id="ODN00130.1"/>
    </source>
</evidence>
<dbReference type="PANTHER" id="PTHR10900:SF124">
    <property type="entry name" value="FI05614P"/>
    <property type="match status" value="1"/>
</dbReference>
<dbReference type="OrthoDB" id="286301at2759"/>
<dbReference type="InterPro" id="IPR000782">
    <property type="entry name" value="FAS1_domain"/>
</dbReference>
<accession>A0A1D2N4D2</accession>
<dbReference type="SUPFAM" id="SSF82153">
    <property type="entry name" value="FAS1 domain"/>
    <property type="match status" value="2"/>
</dbReference>
<dbReference type="Proteomes" id="UP000094527">
    <property type="component" value="Unassembled WGS sequence"/>
</dbReference>
<dbReference type="STRING" id="48709.A0A1D2N4D2"/>
<comment type="caution">
    <text evidence="3">The sequence shown here is derived from an EMBL/GenBank/DDBJ whole genome shotgun (WGS) entry which is preliminary data.</text>
</comment>
<keyword evidence="4" id="KW-1185">Reference proteome</keyword>
<dbReference type="OMA" id="DIMFNGG"/>
<dbReference type="AlphaFoldDB" id="A0A1D2N4D2"/>
<feature type="signal peptide" evidence="1">
    <location>
        <begin position="1"/>
        <end position="22"/>
    </location>
</feature>
<organism evidence="3 4">
    <name type="scientific">Orchesella cincta</name>
    <name type="common">Springtail</name>
    <name type="synonym">Podura cincta</name>
    <dbReference type="NCBI Taxonomy" id="48709"/>
    <lineage>
        <taxon>Eukaryota</taxon>
        <taxon>Metazoa</taxon>
        <taxon>Ecdysozoa</taxon>
        <taxon>Arthropoda</taxon>
        <taxon>Hexapoda</taxon>
        <taxon>Collembola</taxon>
        <taxon>Entomobryomorpha</taxon>
        <taxon>Entomobryoidea</taxon>
        <taxon>Orchesellidae</taxon>
        <taxon>Orchesellinae</taxon>
        <taxon>Orchesella</taxon>
    </lineage>
</organism>
<dbReference type="InterPro" id="IPR036378">
    <property type="entry name" value="FAS1_dom_sf"/>
</dbReference>
<protein>
    <submittedName>
        <fullName evidence="3">Periostin</fullName>
    </submittedName>
</protein>
<dbReference type="GO" id="GO:0005615">
    <property type="term" value="C:extracellular space"/>
    <property type="evidence" value="ECO:0007669"/>
    <property type="project" value="TreeGrafter"/>
</dbReference>
<dbReference type="Pfam" id="PF02469">
    <property type="entry name" value="Fasciclin"/>
    <property type="match status" value="2"/>
</dbReference>
<dbReference type="GO" id="GO:0007155">
    <property type="term" value="P:cell adhesion"/>
    <property type="evidence" value="ECO:0007669"/>
    <property type="project" value="TreeGrafter"/>
</dbReference>
<proteinExistence type="predicted"/>
<keyword evidence="1" id="KW-0732">Signal</keyword>
<dbReference type="FunFam" id="2.30.180.10:FF:000014">
    <property type="entry name" value="Stabilin 1"/>
    <property type="match status" value="1"/>
</dbReference>
<feature type="chain" id="PRO_5008905012" evidence="1">
    <location>
        <begin position="23"/>
        <end position="335"/>
    </location>
</feature>
<feature type="domain" description="FAS1" evidence="2">
    <location>
        <begin position="53"/>
        <end position="185"/>
    </location>
</feature>
<gene>
    <name evidence="3" type="ORF">Ocin01_06545</name>
</gene>
<evidence type="ECO:0000259" key="2">
    <source>
        <dbReference type="PROSITE" id="PS50213"/>
    </source>
</evidence>
<sequence length="335" mass="37167">MIVSKTQFELIALFLTVCQCQSQLFSDFGSTFAKKRVQETVSDPSATSVSHPRRTTIIDVLKELRATTFLQLIQQTQLGSALQGSGPYTVFAPTDDAIDRLPKWAQRKLLADSETLAQMLVYHITVDKITSKDMKNELRIPTLLHGKPVTIRLYADRKPTVNHVTITVPDAIASNGVVHVIGDTLFPVPVGNVFDVLENCTSFSKFRDYILKAGLDTELKNPSNPITLFAPTNDAFELMASRVKNLLENTNNSNTTEYKNAQAMLLQHVVLGTYFSPSLKDGQELTTASERELLIGVRNDRLREVGLGRVLRSDIPATNGVVHGIDRFLAYDDVC</sequence>
<dbReference type="InterPro" id="IPR050904">
    <property type="entry name" value="Adhesion/Biosynth-related"/>
</dbReference>
<dbReference type="GO" id="GO:0030198">
    <property type="term" value="P:extracellular matrix organization"/>
    <property type="evidence" value="ECO:0007669"/>
    <property type="project" value="TreeGrafter"/>
</dbReference>
<reference evidence="3 4" key="1">
    <citation type="journal article" date="2016" name="Genome Biol. Evol.">
        <title>Gene Family Evolution Reflects Adaptation to Soil Environmental Stressors in the Genome of the Collembolan Orchesella cincta.</title>
        <authorList>
            <person name="Faddeeva-Vakhrusheva A."/>
            <person name="Derks M.F."/>
            <person name="Anvar S.Y."/>
            <person name="Agamennone V."/>
            <person name="Suring W."/>
            <person name="Smit S."/>
            <person name="van Straalen N.M."/>
            <person name="Roelofs D."/>
        </authorList>
    </citation>
    <scope>NUCLEOTIDE SEQUENCE [LARGE SCALE GENOMIC DNA]</scope>
    <source>
        <tissue evidence="3">Mixed pool</tissue>
    </source>
</reference>
<feature type="domain" description="FAS1" evidence="2">
    <location>
        <begin position="190"/>
        <end position="329"/>
    </location>
</feature>
<dbReference type="Gene3D" id="2.30.180.10">
    <property type="entry name" value="FAS1 domain"/>
    <property type="match status" value="2"/>
</dbReference>
<dbReference type="EMBL" id="LJIJ01000231">
    <property type="protein sequence ID" value="ODN00130.1"/>
    <property type="molecule type" value="Genomic_DNA"/>
</dbReference>
<name>A0A1D2N4D2_ORCCI</name>
<dbReference type="GO" id="GO:0031012">
    <property type="term" value="C:extracellular matrix"/>
    <property type="evidence" value="ECO:0007669"/>
    <property type="project" value="TreeGrafter"/>
</dbReference>
<dbReference type="PROSITE" id="PS50213">
    <property type="entry name" value="FAS1"/>
    <property type="match status" value="2"/>
</dbReference>
<evidence type="ECO:0000256" key="1">
    <source>
        <dbReference type="SAM" id="SignalP"/>
    </source>
</evidence>